<proteinExistence type="predicted"/>
<evidence type="ECO:0000313" key="2">
    <source>
        <dbReference type="Proteomes" id="UP000578036"/>
    </source>
</evidence>
<evidence type="ECO:0000313" key="1">
    <source>
        <dbReference type="EMBL" id="MBB3007974.1"/>
    </source>
</evidence>
<dbReference type="Proteomes" id="UP000578036">
    <property type="component" value="Unassembled WGS sequence"/>
</dbReference>
<comment type="caution">
    <text evidence="1">The sequence shown here is derived from an EMBL/GenBank/DDBJ whole genome shotgun (WGS) entry which is preliminary data.</text>
</comment>
<organism evidence="1 2">
    <name type="scientific">Cupriavidus alkaliphilus</name>
    <dbReference type="NCBI Taxonomy" id="942866"/>
    <lineage>
        <taxon>Bacteria</taxon>
        <taxon>Pseudomonadati</taxon>
        <taxon>Pseudomonadota</taxon>
        <taxon>Betaproteobacteria</taxon>
        <taxon>Burkholderiales</taxon>
        <taxon>Burkholderiaceae</taxon>
        <taxon>Cupriavidus</taxon>
    </lineage>
</organism>
<protein>
    <submittedName>
        <fullName evidence="1">Uncharacterized protein</fullName>
    </submittedName>
</protein>
<dbReference type="AlphaFoldDB" id="A0A7W4VB40"/>
<name>A0A7W4VB40_9BURK</name>
<gene>
    <name evidence="1" type="ORF">FHX61_002627</name>
</gene>
<accession>A0A7W4VB40</accession>
<sequence>MADMAGDGIFAGLSEDAGWRAYADRILRAHENAPAAA</sequence>
<dbReference type="EMBL" id="JACHWF010000003">
    <property type="protein sequence ID" value="MBB3007974.1"/>
    <property type="molecule type" value="Genomic_DNA"/>
</dbReference>
<keyword evidence="2" id="KW-1185">Reference proteome</keyword>
<reference evidence="1 2" key="1">
    <citation type="submission" date="2020-08" db="EMBL/GenBank/DDBJ databases">
        <title>Genomic Encyclopedia of Type Strains, Phase IV (KMG-V): Genome sequencing to study the core and pangenomes of soil and plant-associated prokaryotes.</title>
        <authorList>
            <person name="Whitman W."/>
        </authorList>
    </citation>
    <scope>NUCLEOTIDE SEQUENCE [LARGE SCALE GENOMIC DNA]</scope>
    <source>
        <strain evidence="1 2">SLV-2362</strain>
    </source>
</reference>